<reference evidence="1 2" key="1">
    <citation type="submission" date="2018-04" db="EMBL/GenBank/DDBJ databases">
        <title>Genomic Encyclopedia of Type Strains, Phase IV (KMG-IV): sequencing the most valuable type-strain genomes for metagenomic binning, comparative biology and taxonomic classification.</title>
        <authorList>
            <person name="Goeker M."/>
        </authorList>
    </citation>
    <scope>NUCLEOTIDE SEQUENCE [LARGE SCALE GENOMIC DNA]</scope>
    <source>
        <strain evidence="1 2">DSM 28795</strain>
    </source>
</reference>
<accession>A0A2U1D2X6</accession>
<gene>
    <name evidence="1" type="ORF">C7384_1201</name>
</gene>
<dbReference type="EMBL" id="QEKT01000020">
    <property type="protein sequence ID" value="PVY82000.1"/>
    <property type="molecule type" value="Genomic_DNA"/>
</dbReference>
<evidence type="ECO:0000313" key="1">
    <source>
        <dbReference type="EMBL" id="PVY82000.1"/>
    </source>
</evidence>
<organism evidence="1 2">
    <name type="scientific">Convivina intestini</name>
    <dbReference type="NCBI Taxonomy" id="1505726"/>
    <lineage>
        <taxon>Bacteria</taxon>
        <taxon>Bacillati</taxon>
        <taxon>Bacillota</taxon>
        <taxon>Bacilli</taxon>
        <taxon>Lactobacillales</taxon>
        <taxon>Lactobacillaceae</taxon>
        <taxon>Convivina</taxon>
    </lineage>
</organism>
<comment type="caution">
    <text evidence="1">The sequence shown here is derived from an EMBL/GenBank/DDBJ whole genome shotgun (WGS) entry which is preliminary data.</text>
</comment>
<name>A0A2U1D2X6_9LACO</name>
<dbReference type="AlphaFoldDB" id="A0A2U1D2X6"/>
<keyword evidence="2" id="KW-1185">Reference proteome</keyword>
<dbReference type="Proteomes" id="UP000245433">
    <property type="component" value="Unassembled WGS sequence"/>
</dbReference>
<protein>
    <submittedName>
        <fullName evidence="1">Uncharacterized protein</fullName>
    </submittedName>
</protein>
<evidence type="ECO:0000313" key="2">
    <source>
        <dbReference type="Proteomes" id="UP000245433"/>
    </source>
</evidence>
<sequence length="95" mass="11395">MVNKFLNKNKNKYCWYEPSKHLYLTMWKRDEDDKDLNKLGFTDGFTDYTDEEPWLLVALTEDELIQAKVEDKFNVKISNLVKLDPNTLREVKPYC</sequence>
<dbReference type="RefSeq" id="WP_089940539.1">
    <property type="nucleotide sequence ID" value="NZ_CAKOEX010000027.1"/>
</dbReference>
<proteinExistence type="predicted"/>